<feature type="domain" description="DUF1285" evidence="2">
    <location>
        <begin position="47"/>
        <end position="112"/>
    </location>
</feature>
<dbReference type="Gene3D" id="3.10.540.10">
    <property type="entry name" value="duf1285 like domain"/>
    <property type="match status" value="1"/>
</dbReference>
<dbReference type="Proteomes" id="UP001161390">
    <property type="component" value="Unassembled WGS sequence"/>
</dbReference>
<dbReference type="Pfam" id="PF21028">
    <property type="entry name" value="DUF1285_C"/>
    <property type="match status" value="1"/>
</dbReference>
<dbReference type="InterPro" id="IPR023361">
    <property type="entry name" value="DUF1285_beta_roll_sf"/>
</dbReference>
<evidence type="ECO:0000259" key="2">
    <source>
        <dbReference type="Pfam" id="PF06938"/>
    </source>
</evidence>
<reference evidence="4" key="2">
    <citation type="submission" date="2023-01" db="EMBL/GenBank/DDBJ databases">
        <title>Draft genome sequence of Algimonas porphyrae strain NBRC 108216.</title>
        <authorList>
            <person name="Sun Q."/>
            <person name="Mori K."/>
        </authorList>
    </citation>
    <scope>NUCLEOTIDE SEQUENCE</scope>
    <source>
        <strain evidence="4">NBRC 108216</strain>
    </source>
</reference>
<evidence type="ECO:0000313" key="5">
    <source>
        <dbReference type="Proteomes" id="UP001161390"/>
    </source>
</evidence>
<reference evidence="4" key="1">
    <citation type="journal article" date="2014" name="Int. J. Syst. Evol. Microbiol.">
        <title>Complete genome of a new Firmicutes species belonging to the dominant human colonic microbiota ('Ruminococcus bicirculans') reveals two chromosomes and a selective capacity to utilize plant glucans.</title>
        <authorList>
            <consortium name="NISC Comparative Sequencing Program"/>
            <person name="Wegmann U."/>
            <person name="Louis P."/>
            <person name="Goesmann A."/>
            <person name="Henrissat B."/>
            <person name="Duncan S.H."/>
            <person name="Flint H.J."/>
        </authorList>
    </citation>
    <scope>NUCLEOTIDE SEQUENCE</scope>
    <source>
        <strain evidence="4">NBRC 108216</strain>
    </source>
</reference>
<protein>
    <recommendedName>
        <fullName evidence="6">DUF1285 domain-containing protein</fullName>
    </recommendedName>
</protein>
<dbReference type="Gene3D" id="2.30.270.10">
    <property type="entry name" value="duf1285 protein"/>
    <property type="match status" value="1"/>
</dbReference>
<gene>
    <name evidence="4" type="ORF">GCM10007854_10820</name>
</gene>
<evidence type="ECO:0000313" key="4">
    <source>
        <dbReference type="EMBL" id="GLQ20127.1"/>
    </source>
</evidence>
<dbReference type="Pfam" id="PF06938">
    <property type="entry name" value="DUF1285_N"/>
    <property type="match status" value="1"/>
</dbReference>
<sequence>MTIENTLNGGKPGSHASDNPDNADPSAGFSLQDLMDALADTSDGERPVEQWNPDYCGEMDLVIKADGSWWHEGSRITRKGLIALFASVLRKDADGRTYLVTPVEKLGVQVERAPFMAIRVDAKGEGTEQRLFFLTNLDETVEAGPDHPIRVETDPDTMEPDPYVLVRGRLEAAINRSVFYELVNLAVEHDGALGVWAGGHFFPLGPEGAHSV</sequence>
<comment type="caution">
    <text evidence="4">The sequence shown here is derived from an EMBL/GenBank/DDBJ whole genome shotgun (WGS) entry which is preliminary data.</text>
</comment>
<feature type="domain" description="DUF1285" evidence="3">
    <location>
        <begin position="114"/>
        <end position="204"/>
    </location>
</feature>
<accession>A0ABQ5UZ53</accession>
<organism evidence="4 5">
    <name type="scientific">Algimonas porphyrae</name>
    <dbReference type="NCBI Taxonomy" id="1128113"/>
    <lineage>
        <taxon>Bacteria</taxon>
        <taxon>Pseudomonadati</taxon>
        <taxon>Pseudomonadota</taxon>
        <taxon>Alphaproteobacteria</taxon>
        <taxon>Maricaulales</taxon>
        <taxon>Robiginitomaculaceae</taxon>
        <taxon>Algimonas</taxon>
    </lineage>
</organism>
<dbReference type="InterPro" id="IPR048342">
    <property type="entry name" value="DUF1285_C"/>
</dbReference>
<proteinExistence type="predicted"/>
<dbReference type="PIRSF" id="PIRSF029557">
    <property type="entry name" value="UCP029557"/>
    <property type="match status" value="1"/>
</dbReference>
<name>A0ABQ5UZ53_9PROT</name>
<dbReference type="EMBL" id="BSNJ01000002">
    <property type="protein sequence ID" value="GLQ20127.1"/>
    <property type="molecule type" value="Genomic_DNA"/>
</dbReference>
<dbReference type="InterPro" id="IPR048341">
    <property type="entry name" value="DUF1285_N"/>
</dbReference>
<evidence type="ECO:0008006" key="6">
    <source>
        <dbReference type="Google" id="ProtNLM"/>
    </source>
</evidence>
<dbReference type="InterPro" id="IPR010707">
    <property type="entry name" value="DUF1285"/>
</dbReference>
<evidence type="ECO:0000256" key="1">
    <source>
        <dbReference type="SAM" id="MobiDB-lite"/>
    </source>
</evidence>
<keyword evidence="5" id="KW-1185">Reference proteome</keyword>
<evidence type="ECO:0000259" key="3">
    <source>
        <dbReference type="Pfam" id="PF21028"/>
    </source>
</evidence>
<feature type="region of interest" description="Disordered" evidence="1">
    <location>
        <begin position="1"/>
        <end position="29"/>
    </location>
</feature>